<name>A0A200JCJ4_9ENTE</name>
<dbReference type="RefSeq" id="WP_087639591.1">
    <property type="nucleotide sequence ID" value="NZ_CP147246.1"/>
</dbReference>
<dbReference type="EMBL" id="CP147246">
    <property type="protein sequence ID" value="WYJ95440.1"/>
    <property type="molecule type" value="Genomic_DNA"/>
</dbReference>
<evidence type="ECO:0000313" key="7">
    <source>
        <dbReference type="Proteomes" id="UP000196151"/>
    </source>
</evidence>
<proteinExistence type="predicted"/>
<dbReference type="PROSITE" id="PS51266">
    <property type="entry name" value="ZF_CHY"/>
    <property type="match status" value="1"/>
</dbReference>
<keyword evidence="7" id="KW-1185">Reference proteome</keyword>
<evidence type="ECO:0000313" key="5">
    <source>
        <dbReference type="EMBL" id="OUZ34924.1"/>
    </source>
</evidence>
<dbReference type="InterPro" id="IPR016694">
    <property type="entry name" value="UCP017292"/>
</dbReference>
<accession>A0A200JCJ4</accession>
<keyword evidence="2" id="KW-0863">Zinc-finger</keyword>
<dbReference type="EMBL" id="NIBQ01000001">
    <property type="protein sequence ID" value="OUZ34924.1"/>
    <property type="molecule type" value="Genomic_DNA"/>
</dbReference>
<evidence type="ECO:0000313" key="6">
    <source>
        <dbReference type="EMBL" id="WYJ95440.1"/>
    </source>
</evidence>
<protein>
    <recommendedName>
        <fullName evidence="4">CHY-type domain-containing protein</fullName>
    </recommendedName>
</protein>
<dbReference type="PIRSF" id="PIRSF017292">
    <property type="entry name" value="UCP017292_Znf_CHY"/>
    <property type="match status" value="1"/>
</dbReference>
<dbReference type="InterPro" id="IPR008913">
    <property type="entry name" value="Znf_CHY"/>
</dbReference>
<evidence type="ECO:0000256" key="3">
    <source>
        <dbReference type="ARBA" id="ARBA00022833"/>
    </source>
</evidence>
<dbReference type="AlphaFoldDB" id="A0A200JCJ4"/>
<evidence type="ECO:0000256" key="1">
    <source>
        <dbReference type="ARBA" id="ARBA00022723"/>
    </source>
</evidence>
<dbReference type="Proteomes" id="UP000196151">
    <property type="component" value="Chromosome"/>
</dbReference>
<dbReference type="GO" id="GO:0008270">
    <property type="term" value="F:zinc ion binding"/>
    <property type="evidence" value="ECO:0007669"/>
    <property type="project" value="UniProtKB-KW"/>
</dbReference>
<sequence>MKRISGIGVDEHGRCSHYDSEYDVVANQCYECRTYYACYHCHDEMEEHSFKAWPVSKDSQVKIILCGVCSVEMNYDQYKQSGSCPNCGHQFNSKCANHEDIYFC</sequence>
<evidence type="ECO:0000259" key="4">
    <source>
        <dbReference type="PROSITE" id="PS51266"/>
    </source>
</evidence>
<dbReference type="Pfam" id="PF05495">
    <property type="entry name" value="zf-CHY"/>
    <property type="match status" value="1"/>
</dbReference>
<reference evidence="6" key="3">
    <citation type="submission" date="2024-03" db="EMBL/GenBank/DDBJ databases">
        <title>The Genome Sequence of Enterococcus sp. DIV0238c.</title>
        <authorList>
            <consortium name="The Broad Institute Genomics Platform"/>
            <consortium name="The Broad Institute Microbial Omics Core"/>
            <consortium name="The Broad Institute Genomic Center for Infectious Diseases"/>
            <person name="Earl A."/>
            <person name="Manson A."/>
            <person name="Gilmore M."/>
            <person name="Schwartman J."/>
            <person name="Shea T."/>
            <person name="Abouelleil A."/>
            <person name="Cao P."/>
            <person name="Chapman S."/>
            <person name="Cusick C."/>
            <person name="Young S."/>
            <person name="Neafsey D."/>
            <person name="Nusbaum C."/>
            <person name="Birren B."/>
        </authorList>
    </citation>
    <scope>NUCLEOTIDE SEQUENCE</scope>
    <source>
        <strain evidence="6">9D6_DIV0238</strain>
    </source>
</reference>
<organism evidence="5">
    <name type="scientific">Candidatus Enterococcus dunnyi</name>
    <dbReference type="NCBI Taxonomy" id="1834192"/>
    <lineage>
        <taxon>Bacteria</taxon>
        <taxon>Bacillati</taxon>
        <taxon>Bacillota</taxon>
        <taxon>Bacilli</taxon>
        <taxon>Lactobacillales</taxon>
        <taxon>Enterococcaceae</taxon>
        <taxon>Enterococcus</taxon>
    </lineage>
</organism>
<keyword evidence="1" id="KW-0479">Metal-binding</keyword>
<feature type="domain" description="CHY-type" evidence="4">
    <location>
        <begin position="8"/>
        <end position="89"/>
    </location>
</feature>
<gene>
    <name evidence="5" type="ORF">A5889_000399</name>
    <name evidence="6" type="ORF">A5889_002988</name>
</gene>
<reference evidence="5" key="1">
    <citation type="submission" date="2017-05" db="EMBL/GenBank/DDBJ databases">
        <title>The Genome Sequence of Enterococcus sp. 9D6_DIV0238.</title>
        <authorList>
            <consortium name="The Broad Institute Genomics Platform"/>
            <consortium name="The Broad Institute Genomic Center for Infectious Diseases"/>
            <person name="Earl A."/>
            <person name="Manson A."/>
            <person name="Schwartman J."/>
            <person name="Gilmore M."/>
            <person name="Abouelleil A."/>
            <person name="Cao P."/>
            <person name="Chapman S."/>
            <person name="Cusick C."/>
            <person name="Shea T."/>
            <person name="Young S."/>
            <person name="Neafsey D."/>
            <person name="Nusbaum C."/>
            <person name="Birren B."/>
        </authorList>
    </citation>
    <scope>NUCLEOTIDE SEQUENCE [LARGE SCALE GENOMIC DNA]</scope>
    <source>
        <strain evidence="5">9D6_DIV0238</strain>
    </source>
</reference>
<dbReference type="OrthoDB" id="882119at2"/>
<dbReference type="SUPFAM" id="SSF161219">
    <property type="entry name" value="CHY zinc finger-like"/>
    <property type="match status" value="1"/>
</dbReference>
<dbReference type="InterPro" id="IPR037274">
    <property type="entry name" value="Znf_CHY_sf"/>
</dbReference>
<keyword evidence="3" id="KW-0862">Zinc</keyword>
<reference evidence="6" key="2">
    <citation type="submission" date="2017-05" db="EMBL/GenBank/DDBJ databases">
        <authorList>
            <consortium name="The Broad Institute Genomics Platform"/>
            <consortium name="The Broad Institute Genomic Center for Infectious Diseases"/>
            <person name="Earl A."/>
            <person name="Manson A."/>
            <person name="Schwartman J."/>
            <person name="Gilmore M."/>
            <person name="Abouelleil A."/>
            <person name="Cao P."/>
            <person name="Chapman S."/>
            <person name="Cusick C."/>
            <person name="Shea T."/>
            <person name="Young S."/>
            <person name="Neafsey D."/>
            <person name="Nusbaum C."/>
            <person name="Birren B."/>
        </authorList>
    </citation>
    <scope>NUCLEOTIDE SEQUENCE</scope>
    <source>
        <strain evidence="6">9D6_DIV0238</strain>
    </source>
</reference>
<evidence type="ECO:0000256" key="2">
    <source>
        <dbReference type="ARBA" id="ARBA00022771"/>
    </source>
</evidence>